<organism evidence="7 8">
    <name type="scientific">Artemisia annua</name>
    <name type="common">Sweet wormwood</name>
    <dbReference type="NCBI Taxonomy" id="35608"/>
    <lineage>
        <taxon>Eukaryota</taxon>
        <taxon>Viridiplantae</taxon>
        <taxon>Streptophyta</taxon>
        <taxon>Embryophyta</taxon>
        <taxon>Tracheophyta</taxon>
        <taxon>Spermatophyta</taxon>
        <taxon>Magnoliopsida</taxon>
        <taxon>eudicotyledons</taxon>
        <taxon>Gunneridae</taxon>
        <taxon>Pentapetalae</taxon>
        <taxon>asterids</taxon>
        <taxon>campanulids</taxon>
        <taxon>Asterales</taxon>
        <taxon>Asteraceae</taxon>
        <taxon>Asteroideae</taxon>
        <taxon>Anthemideae</taxon>
        <taxon>Artemisiinae</taxon>
        <taxon>Artemisia</taxon>
    </lineage>
</organism>
<feature type="domain" description="Ubiquitin-like protease family profile" evidence="6">
    <location>
        <begin position="753"/>
        <end position="938"/>
    </location>
</feature>
<proteinExistence type="inferred from homology"/>
<evidence type="ECO:0000313" key="8">
    <source>
        <dbReference type="Proteomes" id="UP000245207"/>
    </source>
</evidence>
<dbReference type="EMBL" id="PKPP01001660">
    <property type="protein sequence ID" value="PWA80886.1"/>
    <property type="molecule type" value="Genomic_DNA"/>
</dbReference>
<keyword evidence="5" id="KW-1133">Transmembrane helix</keyword>
<dbReference type="PANTHER" id="PTHR34835">
    <property type="entry name" value="OS07G0283600 PROTEIN-RELATED"/>
    <property type="match status" value="1"/>
</dbReference>
<evidence type="ECO:0000256" key="3">
    <source>
        <dbReference type="ARBA" id="ARBA00022801"/>
    </source>
</evidence>
<dbReference type="Proteomes" id="UP000245207">
    <property type="component" value="Unassembled WGS sequence"/>
</dbReference>
<dbReference type="AlphaFoldDB" id="A0A2U1P547"/>
<feature type="region of interest" description="Disordered" evidence="4">
    <location>
        <begin position="166"/>
        <end position="185"/>
    </location>
</feature>
<feature type="compositionally biased region" description="Acidic residues" evidence="4">
    <location>
        <begin position="36"/>
        <end position="45"/>
    </location>
</feature>
<dbReference type="Pfam" id="PF02902">
    <property type="entry name" value="Peptidase_C48"/>
    <property type="match status" value="1"/>
</dbReference>
<feature type="transmembrane region" description="Helical" evidence="5">
    <location>
        <begin position="941"/>
        <end position="958"/>
    </location>
</feature>
<dbReference type="InterPro" id="IPR038765">
    <property type="entry name" value="Papain-like_cys_pep_sf"/>
</dbReference>
<gene>
    <name evidence="7" type="ORF">CTI12_AA192250</name>
</gene>
<feature type="region of interest" description="Disordered" evidence="4">
    <location>
        <begin position="523"/>
        <end position="551"/>
    </location>
</feature>
<feature type="region of interest" description="Disordered" evidence="4">
    <location>
        <begin position="634"/>
        <end position="658"/>
    </location>
</feature>
<reference evidence="7 8" key="1">
    <citation type="journal article" date="2018" name="Mol. Plant">
        <title>The genome of Artemisia annua provides insight into the evolution of Asteraceae family and artemisinin biosynthesis.</title>
        <authorList>
            <person name="Shen Q."/>
            <person name="Zhang L."/>
            <person name="Liao Z."/>
            <person name="Wang S."/>
            <person name="Yan T."/>
            <person name="Shi P."/>
            <person name="Liu M."/>
            <person name="Fu X."/>
            <person name="Pan Q."/>
            <person name="Wang Y."/>
            <person name="Lv Z."/>
            <person name="Lu X."/>
            <person name="Zhang F."/>
            <person name="Jiang W."/>
            <person name="Ma Y."/>
            <person name="Chen M."/>
            <person name="Hao X."/>
            <person name="Li L."/>
            <person name="Tang Y."/>
            <person name="Lv G."/>
            <person name="Zhou Y."/>
            <person name="Sun X."/>
            <person name="Brodelius P.E."/>
            <person name="Rose J.K.C."/>
            <person name="Tang K."/>
        </authorList>
    </citation>
    <scope>NUCLEOTIDE SEQUENCE [LARGE SCALE GENOMIC DNA]</scope>
    <source>
        <strain evidence="8">cv. Huhao1</strain>
        <tissue evidence="7">Leaf</tissue>
    </source>
</reference>
<dbReference type="PROSITE" id="PS50600">
    <property type="entry name" value="ULP_PROTEASE"/>
    <property type="match status" value="1"/>
</dbReference>
<keyword evidence="8" id="KW-1185">Reference proteome</keyword>
<sequence>MANFQDQIMFVRRSGRLSNIRQPNRDNGEYETIDLTLDGDSENEQDNGVQVEGENLDNGVKNPVASDEMVVNPDQRAEKQGPIGSANAKGENMDIDIEADKETEKVASLKNDEGYKKKGGKRAAGENNAAAIDGQSSDDDFVSKQKTKIPKVNVCTKKKFTTKRFEQKRKVGSENKKGKNKEGSNVGRIVSRVRLRNPPTNLFRVITEISDKQKKDVISMGFGEFLEFKIDDVPTRLGYWLLDKFDADTCILDVNGRRISITRELVKTMLGVPMGDIHIDTRDNSDYRNPLIKQWKGQFGKDVKKFYNTHVANEILKEPKRGGWLFKLNFLVLFFSTIGELNLSNTVNLRFLPCINNEDDIPKLDWSTYIIECLVRTKRAWNQKQHFNGPVILLLVVYATLDTPIKHWSSDLLYKLEADMFGKAFVGDASGDDKDGVEETHSEDMEEDIDLEEDIFEDDGGDGVPEDAEAMQKKASSYLKRAAELVDMADKLIHKGIEDNPYDHGFWELKELRDQLFVPRRYSNEPADNEDEEAYEERVTPEKGVNKKGSGAADEDVFPFTQVYGTPTEAIAISDKVCREWESNHQQIPAMLNFEDDVDFDLNVTQPPATQGKVVDDDMEEDQVLLESLREYVSQDPTDGGGFTTPDHPISVGAQESNTSNRLSRFGRESMGNKSKEIIPVYPNPVPLNVLVPNLERSRAQRPRLLPEVYRSPYMTREVSLLNSLGKHEKKVGECFFSGRLQETDVVFKTPLVDGERVVLESLFQGIDIASGAIDLFTHVLNNAEKHRSKMTVTRLFCHTAMLTSEMISWEYHNALQKFVENMDYVVSKSEYKTIDSVQLVFFPVIQGRHFFVVCMNMKDGEVQLFDNILQPNKTEEERFDWFLLQLIAMFEDYLLHKNNPNHERMSLADRKVMQLGCRTTNNFVDCGVFTMRHMETYKELAYAYGVTFNLVVVFLVLKHGVMHFALPRLGIC</sequence>
<dbReference type="SUPFAM" id="SSF54001">
    <property type="entry name" value="Cysteine proteinases"/>
    <property type="match status" value="1"/>
</dbReference>
<protein>
    <recommendedName>
        <fullName evidence="6">Ubiquitin-like protease family profile domain-containing protein</fullName>
    </recommendedName>
</protein>
<evidence type="ECO:0000256" key="2">
    <source>
        <dbReference type="ARBA" id="ARBA00022670"/>
    </source>
</evidence>
<keyword evidence="5" id="KW-0812">Transmembrane</keyword>
<keyword evidence="2" id="KW-0645">Protease</keyword>
<comment type="caution">
    <text evidence="7">The sequence shown here is derived from an EMBL/GenBank/DDBJ whole genome shotgun (WGS) entry which is preliminary data.</text>
</comment>
<dbReference type="InterPro" id="IPR003653">
    <property type="entry name" value="Peptidase_C48_C"/>
</dbReference>
<dbReference type="Gene3D" id="3.40.395.10">
    <property type="entry name" value="Adenoviral Proteinase, Chain A"/>
    <property type="match status" value="1"/>
</dbReference>
<dbReference type="GO" id="GO:0008234">
    <property type="term" value="F:cysteine-type peptidase activity"/>
    <property type="evidence" value="ECO:0007669"/>
    <property type="project" value="InterPro"/>
</dbReference>
<evidence type="ECO:0000256" key="4">
    <source>
        <dbReference type="SAM" id="MobiDB-lite"/>
    </source>
</evidence>
<dbReference type="GO" id="GO:0006508">
    <property type="term" value="P:proteolysis"/>
    <property type="evidence" value="ECO:0007669"/>
    <property type="project" value="UniProtKB-KW"/>
</dbReference>
<evidence type="ECO:0000256" key="5">
    <source>
        <dbReference type="SAM" id="Phobius"/>
    </source>
</evidence>
<comment type="similarity">
    <text evidence="1">Belongs to the peptidase C48 family.</text>
</comment>
<keyword evidence="3" id="KW-0378">Hydrolase</keyword>
<evidence type="ECO:0000259" key="6">
    <source>
        <dbReference type="PROSITE" id="PS50600"/>
    </source>
</evidence>
<feature type="compositionally biased region" description="Basic and acidic residues" evidence="4">
    <location>
        <begin position="536"/>
        <end position="545"/>
    </location>
</feature>
<keyword evidence="5" id="KW-0472">Membrane</keyword>
<evidence type="ECO:0000313" key="7">
    <source>
        <dbReference type="EMBL" id="PWA80886.1"/>
    </source>
</evidence>
<name>A0A2U1P547_ARTAN</name>
<evidence type="ECO:0000256" key="1">
    <source>
        <dbReference type="ARBA" id="ARBA00005234"/>
    </source>
</evidence>
<feature type="compositionally biased region" description="Basic and acidic residues" evidence="4">
    <location>
        <begin position="166"/>
        <end position="182"/>
    </location>
</feature>
<dbReference type="PANTHER" id="PTHR34835:SF90">
    <property type="entry name" value="AMINOTRANSFERASE-LIKE PLANT MOBILE DOMAIN-CONTAINING PROTEIN"/>
    <property type="match status" value="1"/>
</dbReference>
<accession>A0A2U1P547</accession>
<feature type="region of interest" description="Disordered" evidence="4">
    <location>
        <begin position="36"/>
        <end position="92"/>
    </location>
</feature>